<feature type="domain" description="Methyl-accepting transducer" evidence="4">
    <location>
        <begin position="30"/>
        <end position="236"/>
    </location>
</feature>
<dbReference type="GO" id="GO:0007165">
    <property type="term" value="P:signal transduction"/>
    <property type="evidence" value="ECO:0007669"/>
    <property type="project" value="UniProtKB-KW"/>
</dbReference>
<dbReference type="InterPro" id="IPR004090">
    <property type="entry name" value="Chemotax_Me-accpt_rcpt"/>
</dbReference>
<proteinExistence type="inferred from homology"/>
<dbReference type="SMART" id="SM00283">
    <property type="entry name" value="MA"/>
    <property type="match status" value="1"/>
</dbReference>
<name>M2A8W4_9BACT</name>
<dbReference type="RefSeq" id="WP_008654012.1">
    <property type="nucleotide sequence ID" value="NZ_ANMO01000041.1"/>
</dbReference>
<reference evidence="5" key="1">
    <citation type="submission" date="2012-11" db="EMBL/GenBank/DDBJ databases">
        <title>Permanent draft genomes of Rhodopirellula europaea strain SH398 and 6C.</title>
        <authorList>
            <person name="Richter M."/>
            <person name="Richter-Heitmann T."/>
            <person name="Frank C."/>
            <person name="Harder J."/>
            <person name="Glockner F.O."/>
        </authorList>
    </citation>
    <scope>NUCLEOTIDE SEQUENCE</scope>
    <source>
        <strain evidence="5">6C</strain>
    </source>
</reference>
<keyword evidence="6" id="KW-1185">Reference proteome</keyword>
<dbReference type="AlphaFoldDB" id="M2A8W4"/>
<dbReference type="PATRIC" id="fig|1263867.3.peg.839"/>
<keyword evidence="1 3" id="KW-0807">Transducer</keyword>
<dbReference type="Pfam" id="PF00015">
    <property type="entry name" value="MCPsignal"/>
    <property type="match status" value="1"/>
</dbReference>
<dbReference type="Pfam" id="PF13682">
    <property type="entry name" value="CZB"/>
    <property type="match status" value="1"/>
</dbReference>
<dbReference type="GO" id="GO:0016020">
    <property type="term" value="C:membrane"/>
    <property type="evidence" value="ECO:0007669"/>
    <property type="project" value="InterPro"/>
</dbReference>
<evidence type="ECO:0000256" key="1">
    <source>
        <dbReference type="ARBA" id="ARBA00023224"/>
    </source>
</evidence>
<dbReference type="InterPro" id="IPR025991">
    <property type="entry name" value="Chemoreceptor_zinc-bind_dom"/>
</dbReference>
<comment type="caution">
    <text evidence="5">The sequence shown here is derived from an EMBL/GenBank/DDBJ whole genome shotgun (WGS) entry which is preliminary data.</text>
</comment>
<dbReference type="GO" id="GO:0004888">
    <property type="term" value="F:transmembrane signaling receptor activity"/>
    <property type="evidence" value="ECO:0007669"/>
    <property type="project" value="InterPro"/>
</dbReference>
<comment type="similarity">
    <text evidence="2">Belongs to the methyl-accepting chemotaxis (MCP) protein family.</text>
</comment>
<reference evidence="5" key="2">
    <citation type="journal article" date="2013" name="Mar. Genomics">
        <title>Expression of sulfatases in Rhodopirellula baltica and the diversity of sulfatases in the genus Rhodopirellula.</title>
        <authorList>
            <person name="Wegner C.E."/>
            <person name="Richter-Heitmann T."/>
            <person name="Klindworth A."/>
            <person name="Klockow C."/>
            <person name="Richter M."/>
            <person name="Achstetter T."/>
            <person name="Glockner F.O."/>
            <person name="Harder J."/>
        </authorList>
    </citation>
    <scope>NUCLEOTIDE SEQUENCE [LARGE SCALE GENOMIC DNA]</scope>
    <source>
        <strain evidence="5">6C</strain>
    </source>
</reference>
<sequence>MLTINEDDDKAADAHALVAILRDENVRLKQALAAIQANLAKSVELNTVNVENCQEIESNCTELAEDSDAIDRDTNAFSEAVAEIRSVVEANDEQLKTMTSFVTFITEIASQTKLLALNATIEAARAGEAGAGFSVVAQEVKNLSTETQSAVEKIRRSIETITENSSTVSQRMRDLDDRGNEISQTVTALNTKVQNTRAMNAKSTRQIVGANDTVFMSLAKLDHVVWKVNTYLSVIDGQPAFDYVDHHNCRLGKWYEGGDGKRSFAEVPSFQGLESPHALVHQATSEIFALLDSDVSPADPTVRSSIEEMERGSDEVFDRLDRILNEKSMSL</sequence>
<dbReference type="InterPro" id="IPR004089">
    <property type="entry name" value="MCPsignal_dom"/>
</dbReference>
<evidence type="ECO:0000259" key="4">
    <source>
        <dbReference type="PROSITE" id="PS50111"/>
    </source>
</evidence>
<dbReference type="PROSITE" id="PS50111">
    <property type="entry name" value="CHEMOTAXIS_TRANSDUC_2"/>
    <property type="match status" value="1"/>
</dbReference>
<gene>
    <name evidence="5" type="ORF">RE6C_00785</name>
</gene>
<dbReference type="Gene3D" id="1.20.120.30">
    <property type="entry name" value="Aspartate receptor, ligand-binding domain"/>
    <property type="match status" value="1"/>
</dbReference>
<dbReference type="GO" id="GO:0006935">
    <property type="term" value="P:chemotaxis"/>
    <property type="evidence" value="ECO:0007669"/>
    <property type="project" value="InterPro"/>
</dbReference>
<dbReference type="EMBL" id="ANMO01000041">
    <property type="protein sequence ID" value="EMB18471.1"/>
    <property type="molecule type" value="Genomic_DNA"/>
</dbReference>
<organism evidence="5 6">
    <name type="scientific">Rhodopirellula europaea 6C</name>
    <dbReference type="NCBI Taxonomy" id="1263867"/>
    <lineage>
        <taxon>Bacteria</taxon>
        <taxon>Pseudomonadati</taxon>
        <taxon>Planctomycetota</taxon>
        <taxon>Planctomycetia</taxon>
        <taxon>Pirellulales</taxon>
        <taxon>Pirellulaceae</taxon>
        <taxon>Rhodopirellula</taxon>
    </lineage>
</organism>
<evidence type="ECO:0000313" key="5">
    <source>
        <dbReference type="EMBL" id="EMB18471.1"/>
    </source>
</evidence>
<dbReference type="Proteomes" id="UP000011529">
    <property type="component" value="Unassembled WGS sequence"/>
</dbReference>
<evidence type="ECO:0000256" key="3">
    <source>
        <dbReference type="PROSITE-ProRule" id="PRU00284"/>
    </source>
</evidence>
<evidence type="ECO:0000313" key="6">
    <source>
        <dbReference type="Proteomes" id="UP000011529"/>
    </source>
</evidence>
<protein>
    <submittedName>
        <fullName evidence="5">Methyl-accepting chemotaxis protein</fullName>
    </submittedName>
</protein>
<dbReference type="SUPFAM" id="SSF58104">
    <property type="entry name" value="Methyl-accepting chemotaxis protein (MCP) signaling domain"/>
    <property type="match status" value="1"/>
</dbReference>
<dbReference type="PRINTS" id="PR00260">
    <property type="entry name" value="CHEMTRNSDUCR"/>
</dbReference>
<dbReference type="PANTHER" id="PTHR32089">
    <property type="entry name" value="METHYL-ACCEPTING CHEMOTAXIS PROTEIN MCPB"/>
    <property type="match status" value="1"/>
</dbReference>
<dbReference type="Gene3D" id="6.10.250.3200">
    <property type="match status" value="1"/>
</dbReference>
<dbReference type="PANTHER" id="PTHR32089:SF112">
    <property type="entry name" value="LYSOZYME-LIKE PROTEIN-RELATED"/>
    <property type="match status" value="1"/>
</dbReference>
<accession>M2A8W4</accession>
<evidence type="ECO:0000256" key="2">
    <source>
        <dbReference type="ARBA" id="ARBA00029447"/>
    </source>
</evidence>